<keyword evidence="9" id="KW-0902">Two-component regulatory system</keyword>
<dbReference type="SUPFAM" id="SSF158472">
    <property type="entry name" value="HAMP domain-like"/>
    <property type="match status" value="1"/>
</dbReference>
<evidence type="ECO:0000256" key="8">
    <source>
        <dbReference type="ARBA" id="ARBA00022989"/>
    </source>
</evidence>
<feature type="coiled-coil region" evidence="11">
    <location>
        <begin position="33"/>
        <end position="60"/>
    </location>
</feature>
<organism evidence="15 16">
    <name type="scientific">Prosthecobacter algae</name>
    <dbReference type="NCBI Taxonomy" id="1144682"/>
    <lineage>
        <taxon>Bacteria</taxon>
        <taxon>Pseudomonadati</taxon>
        <taxon>Verrucomicrobiota</taxon>
        <taxon>Verrucomicrobiia</taxon>
        <taxon>Verrucomicrobiales</taxon>
        <taxon>Verrucomicrobiaceae</taxon>
        <taxon>Prosthecobacter</taxon>
    </lineage>
</organism>
<dbReference type="InterPro" id="IPR050428">
    <property type="entry name" value="TCS_sensor_his_kinase"/>
</dbReference>
<keyword evidence="11" id="KW-0175">Coiled coil</keyword>
<keyword evidence="4" id="KW-0597">Phosphoprotein</keyword>
<gene>
    <name evidence="15" type="ORF">GCM10023213_08710</name>
</gene>
<dbReference type="EC" id="2.7.13.3" evidence="3"/>
<dbReference type="InterPro" id="IPR003594">
    <property type="entry name" value="HATPase_dom"/>
</dbReference>
<dbReference type="PRINTS" id="PR00344">
    <property type="entry name" value="BCTRLSENSOR"/>
</dbReference>
<evidence type="ECO:0000256" key="6">
    <source>
        <dbReference type="ARBA" id="ARBA00022692"/>
    </source>
</evidence>
<dbReference type="Proteomes" id="UP001499852">
    <property type="component" value="Unassembled WGS sequence"/>
</dbReference>
<evidence type="ECO:0000259" key="14">
    <source>
        <dbReference type="PROSITE" id="PS50885"/>
    </source>
</evidence>
<comment type="subcellular location">
    <subcellularLocation>
        <location evidence="2">Membrane</location>
    </subcellularLocation>
</comment>
<dbReference type="SUPFAM" id="SSF47384">
    <property type="entry name" value="Homodimeric domain of signal transducing histidine kinase"/>
    <property type="match status" value="1"/>
</dbReference>
<evidence type="ECO:0000256" key="11">
    <source>
        <dbReference type="SAM" id="Coils"/>
    </source>
</evidence>
<dbReference type="InterPro" id="IPR036890">
    <property type="entry name" value="HATPase_C_sf"/>
</dbReference>
<dbReference type="SMART" id="SM00304">
    <property type="entry name" value="HAMP"/>
    <property type="match status" value="1"/>
</dbReference>
<sequence>MKTFFHSLRWRLQAWHGLLLLLVVVGSTAPAYRLARDNQMQRLDKELSQLERNLVRSLLDLVQASPPSPVSEEPSQRQFLGPADFVRRLVGQPVQLPEAILVQFRGNQPGYAYFSVRDRNDQIILQSENAPTDLVFLPLPTVDLVEETRSVGTRRETLRSSVHGLKVVVGRDITPELHEMHSIAWLHLFIGLGVWLFGLLGGWWLSGRAIRPIRTISQTAARIAEGNLKERIDIREMDTELGELSQVLNQTFERLHAAFERQRQFTADASHELRTPITILLSETHRLLKRERSPEEYREALETCEATAQRMRRLVESLLLLARQENPPAAAAHHSVCDLSRVLKEAADHLTPLARERGFRIETTLSPTVCRVDAETLSLLATNLMANALQHGGNVKLSCASQGQQAVFSVEDDGPGIDEADQPHVFERFYRADQARTGNSGHSGLGLAIAKAIVDNHGGTLTLRSTLGKGACFEVHLPAGE</sequence>
<dbReference type="InterPro" id="IPR004358">
    <property type="entry name" value="Sig_transdc_His_kin-like_C"/>
</dbReference>
<dbReference type="PANTHER" id="PTHR45436:SF5">
    <property type="entry name" value="SENSOR HISTIDINE KINASE TRCS"/>
    <property type="match status" value="1"/>
</dbReference>
<evidence type="ECO:0000256" key="2">
    <source>
        <dbReference type="ARBA" id="ARBA00004370"/>
    </source>
</evidence>
<evidence type="ECO:0000256" key="4">
    <source>
        <dbReference type="ARBA" id="ARBA00022553"/>
    </source>
</evidence>
<dbReference type="CDD" id="cd00075">
    <property type="entry name" value="HATPase"/>
    <property type="match status" value="1"/>
</dbReference>
<keyword evidence="7" id="KW-0418">Kinase</keyword>
<dbReference type="RefSeq" id="WP_345735143.1">
    <property type="nucleotide sequence ID" value="NZ_BAABIA010000002.1"/>
</dbReference>
<dbReference type="PANTHER" id="PTHR45436">
    <property type="entry name" value="SENSOR HISTIDINE KINASE YKOH"/>
    <property type="match status" value="1"/>
</dbReference>
<dbReference type="Gene3D" id="1.10.287.130">
    <property type="match status" value="1"/>
</dbReference>
<dbReference type="InterPro" id="IPR003660">
    <property type="entry name" value="HAMP_dom"/>
</dbReference>
<accession>A0ABP9NVY1</accession>
<feature type="domain" description="Histidine kinase" evidence="13">
    <location>
        <begin position="268"/>
        <end position="481"/>
    </location>
</feature>
<keyword evidence="10 12" id="KW-0472">Membrane</keyword>
<dbReference type="CDD" id="cd06225">
    <property type="entry name" value="HAMP"/>
    <property type="match status" value="1"/>
</dbReference>
<evidence type="ECO:0000256" key="7">
    <source>
        <dbReference type="ARBA" id="ARBA00022777"/>
    </source>
</evidence>
<dbReference type="Pfam" id="PF00512">
    <property type="entry name" value="HisKA"/>
    <property type="match status" value="1"/>
</dbReference>
<name>A0ABP9NVY1_9BACT</name>
<evidence type="ECO:0000256" key="1">
    <source>
        <dbReference type="ARBA" id="ARBA00000085"/>
    </source>
</evidence>
<evidence type="ECO:0000259" key="13">
    <source>
        <dbReference type="PROSITE" id="PS50109"/>
    </source>
</evidence>
<dbReference type="SUPFAM" id="SSF55874">
    <property type="entry name" value="ATPase domain of HSP90 chaperone/DNA topoisomerase II/histidine kinase"/>
    <property type="match status" value="1"/>
</dbReference>
<keyword evidence="5" id="KW-0808">Transferase</keyword>
<feature type="transmembrane region" description="Helical" evidence="12">
    <location>
        <begin position="184"/>
        <end position="205"/>
    </location>
</feature>
<dbReference type="CDD" id="cd00082">
    <property type="entry name" value="HisKA"/>
    <property type="match status" value="1"/>
</dbReference>
<keyword evidence="8 12" id="KW-1133">Transmembrane helix</keyword>
<keyword evidence="16" id="KW-1185">Reference proteome</keyword>
<evidence type="ECO:0000256" key="12">
    <source>
        <dbReference type="SAM" id="Phobius"/>
    </source>
</evidence>
<dbReference type="Gene3D" id="6.10.340.10">
    <property type="match status" value="1"/>
</dbReference>
<dbReference type="PROSITE" id="PS50885">
    <property type="entry name" value="HAMP"/>
    <property type="match status" value="1"/>
</dbReference>
<evidence type="ECO:0000256" key="10">
    <source>
        <dbReference type="ARBA" id="ARBA00023136"/>
    </source>
</evidence>
<dbReference type="SMART" id="SM00388">
    <property type="entry name" value="HisKA"/>
    <property type="match status" value="1"/>
</dbReference>
<comment type="catalytic activity">
    <reaction evidence="1">
        <text>ATP + protein L-histidine = ADP + protein N-phospho-L-histidine.</text>
        <dbReference type="EC" id="2.7.13.3"/>
    </reaction>
</comment>
<evidence type="ECO:0000313" key="15">
    <source>
        <dbReference type="EMBL" id="GAA5135435.1"/>
    </source>
</evidence>
<evidence type="ECO:0000256" key="5">
    <source>
        <dbReference type="ARBA" id="ARBA00022679"/>
    </source>
</evidence>
<dbReference type="PROSITE" id="PS50109">
    <property type="entry name" value="HIS_KIN"/>
    <property type="match status" value="1"/>
</dbReference>
<dbReference type="InterPro" id="IPR005467">
    <property type="entry name" value="His_kinase_dom"/>
</dbReference>
<dbReference type="InterPro" id="IPR036097">
    <property type="entry name" value="HisK_dim/P_sf"/>
</dbReference>
<comment type="caution">
    <text evidence="15">The sequence shown here is derived from an EMBL/GenBank/DDBJ whole genome shotgun (WGS) entry which is preliminary data.</text>
</comment>
<dbReference type="Pfam" id="PF02518">
    <property type="entry name" value="HATPase_c"/>
    <property type="match status" value="1"/>
</dbReference>
<reference evidence="16" key="1">
    <citation type="journal article" date="2019" name="Int. J. Syst. Evol. Microbiol.">
        <title>The Global Catalogue of Microorganisms (GCM) 10K type strain sequencing project: providing services to taxonomists for standard genome sequencing and annotation.</title>
        <authorList>
            <consortium name="The Broad Institute Genomics Platform"/>
            <consortium name="The Broad Institute Genome Sequencing Center for Infectious Disease"/>
            <person name="Wu L."/>
            <person name="Ma J."/>
        </authorList>
    </citation>
    <scope>NUCLEOTIDE SEQUENCE [LARGE SCALE GENOMIC DNA]</scope>
    <source>
        <strain evidence="16">JCM 18053</strain>
    </source>
</reference>
<dbReference type="SMART" id="SM00387">
    <property type="entry name" value="HATPase_c"/>
    <property type="match status" value="1"/>
</dbReference>
<proteinExistence type="predicted"/>
<dbReference type="Pfam" id="PF00672">
    <property type="entry name" value="HAMP"/>
    <property type="match status" value="1"/>
</dbReference>
<evidence type="ECO:0000313" key="16">
    <source>
        <dbReference type="Proteomes" id="UP001499852"/>
    </source>
</evidence>
<protein>
    <recommendedName>
        <fullName evidence="3">histidine kinase</fullName>
        <ecNumber evidence="3">2.7.13.3</ecNumber>
    </recommendedName>
</protein>
<evidence type="ECO:0000256" key="9">
    <source>
        <dbReference type="ARBA" id="ARBA00023012"/>
    </source>
</evidence>
<keyword evidence="6 12" id="KW-0812">Transmembrane</keyword>
<dbReference type="EMBL" id="BAABIA010000002">
    <property type="protein sequence ID" value="GAA5135435.1"/>
    <property type="molecule type" value="Genomic_DNA"/>
</dbReference>
<feature type="domain" description="HAMP" evidence="14">
    <location>
        <begin position="207"/>
        <end position="260"/>
    </location>
</feature>
<dbReference type="Gene3D" id="3.30.565.10">
    <property type="entry name" value="Histidine kinase-like ATPase, C-terminal domain"/>
    <property type="match status" value="1"/>
</dbReference>
<evidence type="ECO:0000256" key="3">
    <source>
        <dbReference type="ARBA" id="ARBA00012438"/>
    </source>
</evidence>
<dbReference type="InterPro" id="IPR003661">
    <property type="entry name" value="HisK_dim/P_dom"/>
</dbReference>